<dbReference type="SMR" id="A0A0H2VAD7"/>
<reference evidence="1 2" key="1">
    <citation type="journal article" date="2002" name="Proc. Natl. Acad. Sci. U.S.A.">
        <title>Extensive mosaic structure revealed by the complete genome sequence of uropathogenic Escherichia coli.</title>
        <authorList>
            <person name="Welch R.A."/>
            <person name="Burland V."/>
            <person name="Plunkett G.III."/>
            <person name="Redford P."/>
            <person name="Roesch P."/>
            <person name="Rasko D."/>
            <person name="Buckles E.L."/>
            <person name="Liou S.R."/>
            <person name="Boutin A."/>
            <person name="Hackett J."/>
            <person name="Stroud D."/>
            <person name="Mayhew G.F."/>
            <person name="Rose D.J."/>
            <person name="Zhou S."/>
            <person name="Schwartz D.C."/>
            <person name="Perna N.T."/>
            <person name="Mobley H.L."/>
            <person name="Donnenberg M.S."/>
            <person name="Blattner F.R."/>
        </authorList>
    </citation>
    <scope>NUCLEOTIDE SEQUENCE [LARGE SCALE GENOMIC DNA]</scope>
    <source>
        <strain evidence="2">CFT073 / ATCC 700928 / UPEC</strain>
    </source>
</reference>
<dbReference type="Pfam" id="PF06996">
    <property type="entry name" value="T6SS_TssG"/>
    <property type="match status" value="1"/>
</dbReference>
<dbReference type="STRING" id="199310.c3400"/>
<dbReference type="InterPro" id="IPR010732">
    <property type="entry name" value="T6SS_TssG-like"/>
</dbReference>
<protein>
    <recommendedName>
        <fullName evidence="3">Type VI secretion system baseplate subunit TssF</fullName>
    </recommendedName>
</protein>
<dbReference type="PANTHER" id="PTHR35370">
    <property type="entry name" value="CYTOPLASMIC PROTEIN-RELATED-RELATED"/>
    <property type="match status" value="1"/>
</dbReference>
<organism evidence="1 2">
    <name type="scientific">Escherichia coli O6:H1 (strain CFT073 / ATCC 700928 / UPEC)</name>
    <dbReference type="NCBI Taxonomy" id="199310"/>
    <lineage>
        <taxon>Bacteria</taxon>
        <taxon>Pseudomonadati</taxon>
        <taxon>Pseudomonadota</taxon>
        <taxon>Gammaproteobacteria</taxon>
        <taxon>Enterobacterales</taxon>
        <taxon>Enterobacteriaceae</taxon>
        <taxon>Escherichia</taxon>
    </lineage>
</organism>
<proteinExistence type="predicted"/>
<dbReference type="Proteomes" id="UP000001410">
    <property type="component" value="Chromosome"/>
</dbReference>
<dbReference type="HOGENOM" id="CLU_313474_0_0_6"/>
<dbReference type="NCBIfam" id="TIGR03347">
    <property type="entry name" value="VI_chp_1"/>
    <property type="match status" value="1"/>
</dbReference>
<evidence type="ECO:0000313" key="2">
    <source>
        <dbReference type="Proteomes" id="UP000001410"/>
    </source>
</evidence>
<name>A0A0H2VAD7_ECOL6</name>
<evidence type="ECO:0008006" key="3">
    <source>
        <dbReference type="Google" id="ProtNLM"/>
    </source>
</evidence>
<dbReference type="PANTHER" id="PTHR35370:SF4">
    <property type="entry name" value="TYPE VI SECRETION SYSTEM BASEPLATE SUBUNIT TSSF"/>
    <property type="match status" value="1"/>
</dbReference>
<keyword evidence="2" id="KW-1185">Reference proteome</keyword>
<dbReference type="eggNOG" id="COG3519">
    <property type="taxonomic scope" value="Bacteria"/>
</dbReference>
<accession>A0A0H2VAD7</accession>
<sequence length="934" mass="105369">MMDDLTQRYYEAEMRYLREAGKEFAQAYPDRAAMLNLDKPGARDPYVERLFEGFAFLMGRLREKLDDDLPELTEGLVSLLWPHYLRTIPSLSVVELSTDHRQMKQSETLKEFQVLSRPIGERRTRCVYSATRDITLHPLALPDVSLQYEPDGRSVIRLRFACGPLVGDWSQIDLSRLPLYLNADSPVACALHRALTLGTQQFWLRLPGQERRVLDAHFSPMGFDDDDRLWPKGESAFSGYQLLLEYFTFREKFMFVALNGLENVIWPERITGFEIDVVLAENWPHDLPFNTDNLRLHCVPVINLFPLEADPLHLSPLENEFLLRPMRIQDGHTEIYSVDNIISSRHTGSQAYVPFSSFRHRGGMLRHDAPERYYHTRVKRGPSGLHDTWLILGGDAFDTDRMLEDETLSLSLTGTNGQLPRKALQSTLLDTPVHASQNVLRVRNLCAPTQPCYPPARDRFHWRVLSHLGSNFLSMMDNAEILRGTLALYDWTESEMNRRRLEAIVDVQHSLIQRFERGFLLRGVDIQVTLDSNGFAGEGISRCLVTAAPLFRTVCRYPLIHSTDLNSATHRKVPAMDRASQPARTGLTDRLAPDIARINFYRFCQLLEQSQQNAPLGSTDSPATDAVRFRPHPGMGFPVSELKNVERDAGNPDAPPTVRTTFLGLYGVDSPLPTAYLDYITQRHDGHDAVMAFLDIFNHRFITQYYRIWRKYNYPASFEAGAVDDISRCLLGLIGLGIPGSENHIATPVSRFLALLSVMRLPTRTAEGVTALVGLLAPLTKATVVPHDPQPVILPAPAGLSKNSRISLKTRTLLGRTGTDANSQLLLKLYTEDAAEARGWLPDGQLHSDLLVLLRVYLGWRCQARLQLTLPVSLLPAARLGKQRVQISRTGILRASFAAPATGTVTVSLGRYQGLIPAFSIRNRESMTHVSYSF</sequence>
<evidence type="ECO:0000313" key="1">
    <source>
        <dbReference type="EMBL" id="AAN81845.1"/>
    </source>
</evidence>
<dbReference type="InterPro" id="IPR010272">
    <property type="entry name" value="T6SS_TssF"/>
</dbReference>
<dbReference type="eggNOG" id="COG3520">
    <property type="taxonomic scope" value="Bacteria"/>
</dbReference>
<gene>
    <name evidence="1" type="ordered locus">c3400</name>
</gene>
<dbReference type="KEGG" id="ecc:c3400"/>
<dbReference type="EMBL" id="AE014075">
    <property type="protein sequence ID" value="AAN81845.1"/>
    <property type="molecule type" value="Genomic_DNA"/>
</dbReference>
<dbReference type="NCBIfam" id="TIGR03359">
    <property type="entry name" value="VI_chp_6"/>
    <property type="match status" value="1"/>
</dbReference>
<dbReference type="Pfam" id="PF05947">
    <property type="entry name" value="T6SS_TssF"/>
    <property type="match status" value="1"/>
</dbReference>
<dbReference type="AlphaFoldDB" id="A0A0H2VAD7"/>